<reference evidence="7" key="1">
    <citation type="journal article" date="2019" name="Int. J. Syst. Evol. Microbiol.">
        <title>The Global Catalogue of Microorganisms (GCM) 10K type strain sequencing project: providing services to taxonomists for standard genome sequencing and annotation.</title>
        <authorList>
            <consortium name="The Broad Institute Genomics Platform"/>
            <consortium name="The Broad Institute Genome Sequencing Center for Infectious Disease"/>
            <person name="Wu L."/>
            <person name="Ma J."/>
        </authorList>
    </citation>
    <scope>NUCLEOTIDE SEQUENCE [LARGE SCALE GENOMIC DNA]</scope>
    <source>
        <strain evidence="7">CGMCC 1.7003</strain>
    </source>
</reference>
<dbReference type="InterPro" id="IPR017853">
    <property type="entry name" value="GH"/>
</dbReference>
<evidence type="ECO:0000313" key="7">
    <source>
        <dbReference type="Proteomes" id="UP000659697"/>
    </source>
</evidence>
<gene>
    <name evidence="6" type="primary">celD</name>
    <name evidence="6" type="ORF">GCM10010919_24770</name>
</gene>
<evidence type="ECO:0000259" key="4">
    <source>
        <dbReference type="Pfam" id="PF01915"/>
    </source>
</evidence>
<dbReference type="PANTHER" id="PTHR30620:SF77">
    <property type="entry name" value="LYSOSOMAL BETA GLUCOSIDASE-LIKE"/>
    <property type="match status" value="1"/>
</dbReference>
<protein>
    <submittedName>
        <fullName evidence="6">Glucan 1,4-beta-glucosidase</fullName>
    </submittedName>
</protein>
<name>A0ABQ3KZT0_9ALTE</name>
<keyword evidence="7" id="KW-1185">Reference proteome</keyword>
<feature type="domain" description="ExoP galactose-binding-like" evidence="5">
    <location>
        <begin position="705"/>
        <end position="840"/>
    </location>
</feature>
<keyword evidence="1" id="KW-0378">Hydrolase</keyword>
<sequence>MFFQVFPRPVRCRFTLSALCLTLVSGYGTAAANNNSASSGSTATWPKVHSTLQLDPAIEQQIDKLLANMSIEQKVAQIVQPEIGYLSVAQMRKYGFGSYLNGGNTAPYGQKQADAKTWLKFADEMYEASIDDSEDGSSIPTIWGTDAMHGHSNVYGATLFPHNIGLGAARDPELIRRIGEATAKEVAATGIEWMFAPTVAVVRDDRWGRTYESYSEDPEIVASYAGPMIEGVQGVIGDNFLTGFHRIATAKHFIGDGGTENGIDRGDTLLDEATLRDVHAAGYYTAIAAGAQSVMASFNSWNGKRVHGDHYLLTDVLKQQMGFTGFVISDWNAHKFVDGCDLEHCAAAFNAGVDVMMVPEHFEAFYHNTVQQVKDGIISQARLEDAVRRFLRAKIRFGVFNRGKPSSRAESAQPEWFNAPAHRELARQAVRQSLVLLKNNQNILPIAANSRVLIAGDAADSIAKQAGGWSVSWQGTDNTNADFPNATSIYAGLRQQIIAAGGQVELSAEGKFTVKPDVAIVVIGEEPYAEWFGDIQRLEYQYGTKTDLALLQRLQAQQIPVVTVFLSGRPLWVNKELNASDAFVAAWLPGSEGQGIADVLLTDSSGNIQHDFSGKLSFSWPKYDNQFVLNVKDATYDPLFAYGYGLRYRDQVNLATLHENTSPAPEANPDGQQALFVKNLADGLAWQLLDNKGATARLYGATGISADGQSLTMQSVNLAYQEDGRKFVWQNAAPASVLLQFAAPLTDKKQLDRLANKALQLSIRQDQAASAEVMLGAICGATACQHQLALGPLLSTLAPGQWQSIALPLNCHVQSNSPISTALRLSSNGNFSLALANIALVNEVSSHTLLLDCPQ</sequence>
<dbReference type="Pfam" id="PF01915">
    <property type="entry name" value="Glyco_hydro_3_C"/>
    <property type="match status" value="1"/>
</dbReference>
<comment type="caution">
    <text evidence="6">The sequence shown here is derived from an EMBL/GenBank/DDBJ whole genome shotgun (WGS) entry which is preliminary data.</text>
</comment>
<feature type="domain" description="Glycoside hydrolase family 3 N-terminal" evidence="3">
    <location>
        <begin position="71"/>
        <end position="392"/>
    </location>
</feature>
<dbReference type="SUPFAM" id="SSF51445">
    <property type="entry name" value="(Trans)glycosidases"/>
    <property type="match status" value="1"/>
</dbReference>
<organism evidence="6 7">
    <name type="scientific">Alishewanella longhuensis</name>
    <dbReference type="NCBI Taxonomy" id="1091037"/>
    <lineage>
        <taxon>Bacteria</taxon>
        <taxon>Pseudomonadati</taxon>
        <taxon>Pseudomonadota</taxon>
        <taxon>Gammaproteobacteria</taxon>
        <taxon>Alteromonadales</taxon>
        <taxon>Alteromonadaceae</taxon>
        <taxon>Alishewanella</taxon>
    </lineage>
</organism>
<dbReference type="Pfam" id="PF00933">
    <property type="entry name" value="Glyco_hydro_3"/>
    <property type="match status" value="1"/>
</dbReference>
<feature type="chain" id="PRO_5047086127" evidence="2">
    <location>
        <begin position="31"/>
        <end position="855"/>
    </location>
</feature>
<evidence type="ECO:0000256" key="1">
    <source>
        <dbReference type="ARBA" id="ARBA00022801"/>
    </source>
</evidence>
<dbReference type="Proteomes" id="UP000659697">
    <property type="component" value="Unassembled WGS sequence"/>
</dbReference>
<feature type="signal peptide" evidence="2">
    <location>
        <begin position="1"/>
        <end position="30"/>
    </location>
</feature>
<dbReference type="Gene3D" id="2.60.120.430">
    <property type="entry name" value="Galactose-binding lectin"/>
    <property type="match status" value="1"/>
</dbReference>
<dbReference type="Pfam" id="PF18559">
    <property type="entry name" value="Exop_C"/>
    <property type="match status" value="1"/>
</dbReference>
<evidence type="ECO:0000259" key="5">
    <source>
        <dbReference type="Pfam" id="PF18559"/>
    </source>
</evidence>
<feature type="domain" description="Glycoside hydrolase family 3 C-terminal" evidence="4">
    <location>
        <begin position="434"/>
        <end position="648"/>
    </location>
</feature>
<dbReference type="InterPro" id="IPR001764">
    <property type="entry name" value="Glyco_hydro_3_N"/>
</dbReference>
<keyword evidence="2" id="KW-0732">Signal</keyword>
<evidence type="ECO:0000256" key="2">
    <source>
        <dbReference type="SAM" id="SignalP"/>
    </source>
</evidence>
<dbReference type="Gene3D" id="3.40.50.1700">
    <property type="entry name" value="Glycoside hydrolase family 3 C-terminal domain"/>
    <property type="match status" value="1"/>
</dbReference>
<dbReference type="Gene3D" id="3.20.20.300">
    <property type="entry name" value="Glycoside hydrolase, family 3, N-terminal domain"/>
    <property type="match status" value="1"/>
</dbReference>
<dbReference type="InterPro" id="IPR036881">
    <property type="entry name" value="Glyco_hydro_3_C_sf"/>
</dbReference>
<dbReference type="RefSeq" id="WP_189433333.1">
    <property type="nucleotide sequence ID" value="NZ_BNAO01000006.1"/>
</dbReference>
<dbReference type="InterPro" id="IPR041443">
    <property type="entry name" value="Exop_C"/>
</dbReference>
<dbReference type="PRINTS" id="PR00133">
    <property type="entry name" value="GLHYDRLASE3"/>
</dbReference>
<dbReference type="InterPro" id="IPR036962">
    <property type="entry name" value="Glyco_hydro_3_N_sf"/>
</dbReference>
<dbReference type="InterPro" id="IPR002772">
    <property type="entry name" value="Glyco_hydro_3_C"/>
</dbReference>
<dbReference type="PANTHER" id="PTHR30620">
    <property type="entry name" value="PERIPLASMIC BETA-GLUCOSIDASE-RELATED"/>
    <property type="match status" value="1"/>
</dbReference>
<dbReference type="SUPFAM" id="SSF52279">
    <property type="entry name" value="Beta-D-glucan exohydrolase, C-terminal domain"/>
    <property type="match status" value="1"/>
</dbReference>
<evidence type="ECO:0000259" key="3">
    <source>
        <dbReference type="Pfam" id="PF00933"/>
    </source>
</evidence>
<evidence type="ECO:0000313" key="6">
    <source>
        <dbReference type="EMBL" id="GHG72461.1"/>
    </source>
</evidence>
<proteinExistence type="predicted"/>
<accession>A0ABQ3KZT0</accession>
<dbReference type="EMBL" id="BNAO01000006">
    <property type="protein sequence ID" value="GHG72461.1"/>
    <property type="molecule type" value="Genomic_DNA"/>
</dbReference>
<dbReference type="InterPro" id="IPR051915">
    <property type="entry name" value="Cellulose_Degrad_GH3"/>
</dbReference>